<dbReference type="Pfam" id="PF02909">
    <property type="entry name" value="TetR_C_1"/>
    <property type="match status" value="1"/>
</dbReference>
<feature type="DNA-binding region" description="H-T-H motif" evidence="4">
    <location>
        <begin position="27"/>
        <end position="46"/>
    </location>
</feature>
<protein>
    <submittedName>
        <fullName evidence="6">Transcriptional regulator, TetR family</fullName>
    </submittedName>
</protein>
<dbReference type="InterPro" id="IPR009057">
    <property type="entry name" value="Homeodomain-like_sf"/>
</dbReference>
<sequence length="207" mass="21434">MRARFTVHEIAGAALRIVDEQGLAALSMRSLATALGTGPMTVYNYVADKAGLEELVVAAVVAEIPLPEPTDDWRHDVHAIAYAMWEGVRAHPAAVPLVLTRRMSSPTGFAIVDALVAALGRAGLTDTGLLAAFHGVFGFVIGGAQSTLAGPLTGSATEAADRIGSVAGAEHPHIAALAKVAITTPVEDDFARGLRMLIDGIACHVQP</sequence>
<dbReference type="InterPro" id="IPR004111">
    <property type="entry name" value="Repressor_TetR_C"/>
</dbReference>
<dbReference type="Gene3D" id="1.10.357.10">
    <property type="entry name" value="Tetracycline Repressor, domain 2"/>
    <property type="match status" value="1"/>
</dbReference>
<reference evidence="7" key="1">
    <citation type="submission" date="2016-10" db="EMBL/GenBank/DDBJ databases">
        <authorList>
            <person name="Varghese N."/>
            <person name="Submissions S."/>
        </authorList>
    </citation>
    <scope>NUCLEOTIDE SEQUENCE [LARGE SCALE GENOMIC DNA]</scope>
    <source>
        <strain evidence="7">UNC267MFSha1.1M11</strain>
    </source>
</reference>
<dbReference type="STRING" id="1502745.SAMN02799620_05766"/>
<dbReference type="PANTHER" id="PTHR30055:SF151">
    <property type="entry name" value="TRANSCRIPTIONAL REGULATORY PROTEIN"/>
    <property type="match status" value="1"/>
</dbReference>
<dbReference type="EMBL" id="FMUB01000016">
    <property type="protein sequence ID" value="SCX32964.1"/>
    <property type="molecule type" value="Genomic_DNA"/>
</dbReference>
<dbReference type="GO" id="GO:0045892">
    <property type="term" value="P:negative regulation of DNA-templated transcription"/>
    <property type="evidence" value="ECO:0007669"/>
    <property type="project" value="InterPro"/>
</dbReference>
<dbReference type="Proteomes" id="UP000199707">
    <property type="component" value="Unassembled WGS sequence"/>
</dbReference>
<dbReference type="PANTHER" id="PTHR30055">
    <property type="entry name" value="HTH-TYPE TRANSCRIPTIONAL REGULATOR RUTR"/>
    <property type="match status" value="1"/>
</dbReference>
<evidence type="ECO:0000256" key="1">
    <source>
        <dbReference type="ARBA" id="ARBA00023015"/>
    </source>
</evidence>
<dbReference type="InterPro" id="IPR050109">
    <property type="entry name" value="HTH-type_TetR-like_transc_reg"/>
</dbReference>
<evidence type="ECO:0000256" key="3">
    <source>
        <dbReference type="ARBA" id="ARBA00023163"/>
    </source>
</evidence>
<name>A0A1G4WZL4_9MYCO</name>
<evidence type="ECO:0000256" key="2">
    <source>
        <dbReference type="ARBA" id="ARBA00023125"/>
    </source>
</evidence>
<dbReference type="AlphaFoldDB" id="A0A1G4WZL4"/>
<evidence type="ECO:0000259" key="5">
    <source>
        <dbReference type="PROSITE" id="PS50977"/>
    </source>
</evidence>
<dbReference type="RefSeq" id="WP_090363955.1">
    <property type="nucleotide sequence ID" value="NZ_FMUB01000016.1"/>
</dbReference>
<dbReference type="PROSITE" id="PS50977">
    <property type="entry name" value="HTH_TETR_2"/>
    <property type="match status" value="1"/>
</dbReference>
<keyword evidence="1" id="KW-0805">Transcription regulation</keyword>
<proteinExistence type="predicted"/>
<dbReference type="SUPFAM" id="SSF48498">
    <property type="entry name" value="Tetracyclin repressor-like, C-terminal domain"/>
    <property type="match status" value="1"/>
</dbReference>
<dbReference type="GO" id="GO:0003700">
    <property type="term" value="F:DNA-binding transcription factor activity"/>
    <property type="evidence" value="ECO:0007669"/>
    <property type="project" value="TreeGrafter"/>
</dbReference>
<dbReference type="InterPro" id="IPR036271">
    <property type="entry name" value="Tet_transcr_reg_TetR-rel_C_sf"/>
</dbReference>
<keyword evidence="2 4" id="KW-0238">DNA-binding</keyword>
<keyword evidence="3" id="KW-0804">Transcription</keyword>
<organism evidence="6 7">
    <name type="scientific">Mycolicibacterium fluoranthenivorans</name>
    <dbReference type="NCBI Taxonomy" id="258505"/>
    <lineage>
        <taxon>Bacteria</taxon>
        <taxon>Bacillati</taxon>
        <taxon>Actinomycetota</taxon>
        <taxon>Actinomycetes</taxon>
        <taxon>Mycobacteriales</taxon>
        <taxon>Mycobacteriaceae</taxon>
        <taxon>Mycolicibacterium</taxon>
    </lineage>
</organism>
<dbReference type="InterPro" id="IPR001647">
    <property type="entry name" value="HTH_TetR"/>
</dbReference>
<gene>
    <name evidence="6" type="ORF">SAMN02799620_05766</name>
</gene>
<evidence type="ECO:0000313" key="6">
    <source>
        <dbReference type="EMBL" id="SCX32964.1"/>
    </source>
</evidence>
<dbReference type="SUPFAM" id="SSF46689">
    <property type="entry name" value="Homeodomain-like"/>
    <property type="match status" value="1"/>
</dbReference>
<evidence type="ECO:0000256" key="4">
    <source>
        <dbReference type="PROSITE-ProRule" id="PRU00335"/>
    </source>
</evidence>
<evidence type="ECO:0000313" key="7">
    <source>
        <dbReference type="Proteomes" id="UP000199707"/>
    </source>
</evidence>
<accession>A0A1G4WZL4</accession>
<feature type="domain" description="HTH tetR-type" evidence="5">
    <location>
        <begin position="4"/>
        <end position="64"/>
    </location>
</feature>
<dbReference type="GO" id="GO:0000976">
    <property type="term" value="F:transcription cis-regulatory region binding"/>
    <property type="evidence" value="ECO:0007669"/>
    <property type="project" value="TreeGrafter"/>
</dbReference>